<feature type="compositionally biased region" description="Polar residues" evidence="5">
    <location>
        <begin position="311"/>
        <end position="326"/>
    </location>
</feature>
<comment type="subcellular location">
    <subcellularLocation>
        <location evidence="1">Endomembrane system</location>
    </subcellularLocation>
</comment>
<feature type="region of interest" description="Disordered" evidence="5">
    <location>
        <begin position="599"/>
        <end position="816"/>
    </location>
</feature>
<feature type="compositionally biased region" description="Low complexity" evidence="5">
    <location>
        <begin position="653"/>
        <end position="669"/>
    </location>
</feature>
<dbReference type="Pfam" id="PF07738">
    <property type="entry name" value="Sad1_UNC"/>
    <property type="match status" value="1"/>
</dbReference>
<dbReference type="FunCoup" id="A0A316YWZ8">
    <property type="interactions" value="20"/>
</dbReference>
<feature type="compositionally biased region" description="Low complexity" evidence="5">
    <location>
        <begin position="766"/>
        <end position="789"/>
    </location>
</feature>
<dbReference type="GO" id="GO:0016020">
    <property type="term" value="C:membrane"/>
    <property type="evidence" value="ECO:0007669"/>
    <property type="project" value="InterPro"/>
</dbReference>
<feature type="compositionally biased region" description="Low complexity" evidence="5">
    <location>
        <begin position="236"/>
        <end position="252"/>
    </location>
</feature>
<keyword evidence="2" id="KW-0812">Transmembrane</keyword>
<evidence type="ECO:0000256" key="4">
    <source>
        <dbReference type="ARBA" id="ARBA00023136"/>
    </source>
</evidence>
<dbReference type="PANTHER" id="PTHR12953">
    <property type="entry name" value="MEMBRANE PROTEIN CH1 RELATED"/>
    <property type="match status" value="1"/>
</dbReference>
<gene>
    <name evidence="7" type="ORF">FA10DRAFT_237233</name>
</gene>
<dbReference type="STRING" id="215250.A0A316YWZ8"/>
<dbReference type="PANTHER" id="PTHR12953:SF0">
    <property type="entry name" value="SUN DOMAIN-CONTAINING OSSIFICATION FACTOR"/>
    <property type="match status" value="1"/>
</dbReference>
<dbReference type="GO" id="GO:0034975">
    <property type="term" value="P:protein folding in endoplasmic reticulum"/>
    <property type="evidence" value="ECO:0007669"/>
    <property type="project" value="TreeGrafter"/>
</dbReference>
<feature type="region of interest" description="Disordered" evidence="5">
    <location>
        <begin position="62"/>
        <end position="96"/>
    </location>
</feature>
<evidence type="ECO:0000256" key="2">
    <source>
        <dbReference type="ARBA" id="ARBA00022692"/>
    </source>
</evidence>
<feature type="compositionally biased region" description="Low complexity" evidence="5">
    <location>
        <begin position="728"/>
        <end position="740"/>
    </location>
</feature>
<dbReference type="RefSeq" id="XP_025380889.1">
    <property type="nucleotide sequence ID" value="XM_025519100.1"/>
</dbReference>
<dbReference type="GO" id="GO:0012505">
    <property type="term" value="C:endomembrane system"/>
    <property type="evidence" value="ECO:0007669"/>
    <property type="project" value="UniProtKB-SubCell"/>
</dbReference>
<evidence type="ECO:0000256" key="5">
    <source>
        <dbReference type="SAM" id="MobiDB-lite"/>
    </source>
</evidence>
<feature type="compositionally biased region" description="Polar residues" evidence="5">
    <location>
        <begin position="741"/>
        <end position="765"/>
    </location>
</feature>
<sequence>MVMRAPCLADEIALACTDRANSSTSTSRSYSSSSRKTGLAVSRVVLALLLVAVSSTTVHALFDPGESTQPPDAKVAASQEGKKPRSSAIKVSEHKSADTSLALNPVSLHPGCRRTTDLFANVCQSPWSSWSQPRLTSSLVVCPLPEAEPLLKDDGDEERPRERVYAISGTITLPDDAGFEVVTQGLQQKTIGEDGEGAPWPKPGDEGFWRQRGGNLEWVPAAPDPQPPRREPVDPSPSSSPVSPPSSSSEAAQAKEYDAWSASIGGEDSELWLRFDQWKDNYLAQQKEREKEEHDKQRAAGRKAKDRAKASNSTENATQTTDSTVIETPVPVDDLPSSARIDFNRSADVSHVGSVTVQEQSASSPLPTVTSAEGEKHDDHDMLATAVLGSQHSAAAASAAAAAETGGSIPAMGDAASELVNLKHRFNFASFDCAAAVHRSNPSAKFASSILSEKKDRYMLSPCPTDSKEGQFVIVELCDEIMVDTLVLANYEFFSRMFKRFRVRVARSLQGREDEWYDIGTFRARNMRGLQVFKTVNPKADSRFFRYVRIDFLEHYGSEYYCPVSLLRVYGLTQMDDYIREEEEMRQQVEREKMLLAGELEEDEEEENDQLSISPELTGEGQKTAETSAESMMPGDEPEPSPSPTAVREESPHSTSPTVTTHSASTASSRLSDTNSQNEEKVLRSSSLSDVYKTSSPSAEHPASTSLNHASTPTSGRIDDKPDIIQTASVVSDSEPASSSTMQALNATSTDAPVNTHVTNDTIDQPSVAPSASVPSDNSSVAMSSSSYHSPPPVETNGRPSPASGSGSGGGGGSESIYRTITKRLNALETNATLSVQYMEHSRQMLRDVFARMEKRQEDRMAEMLRALNESNWRQIDNLKRRQQVDLQQAIFEFDLHRQQTDAERSALLAQVHILSNEVMLEKRYGMAQLVLLLGLFVFMALTRGSRAAPMLHSSLSRLSGAATPKLRRNRSPANIDDRLGMRQDAANQTSASQLSTARIPDTASRRAEKAQREADAAKRSRSRSHQHRASSRRDKRVVMAPVSGHQRSSSNGTNRRKSVTDALNKAGPMSPLTDKENVKPALPRISIEKAYKANGSRPDYSDMTDEELRAWLRLSSPVSAGIDERFGLLNSPTVSAAALSPKQEERLPLSTGSAIADDSFSSDWGTERSSEGEPDESIGHEAVVSPPLTPVRGSKMSYDAYESDAEEDAPTWQQYSKTKSRNYHHLGHNGGKMRRPTSSGSATGSIKSLESANGGSRTPQRLASPLGR</sequence>
<feature type="region of interest" description="Disordered" evidence="5">
    <location>
        <begin position="963"/>
        <end position="1077"/>
    </location>
</feature>
<reference evidence="7 8" key="1">
    <citation type="journal article" date="2018" name="Mol. Biol. Evol.">
        <title>Broad Genomic Sampling Reveals a Smut Pathogenic Ancestry of the Fungal Clade Ustilaginomycotina.</title>
        <authorList>
            <person name="Kijpornyongpan T."/>
            <person name="Mondo S.J."/>
            <person name="Barry K."/>
            <person name="Sandor L."/>
            <person name="Lee J."/>
            <person name="Lipzen A."/>
            <person name="Pangilinan J."/>
            <person name="LaButti K."/>
            <person name="Hainaut M."/>
            <person name="Henrissat B."/>
            <person name="Grigoriev I.V."/>
            <person name="Spatafora J.W."/>
            <person name="Aime M.C."/>
        </authorList>
    </citation>
    <scope>NUCLEOTIDE SEQUENCE [LARGE SCALE GENOMIC DNA]</scope>
    <source>
        <strain evidence="7 8">MCA 4198</strain>
    </source>
</reference>
<feature type="compositionally biased region" description="Polar residues" evidence="5">
    <location>
        <begin position="1237"/>
        <end position="1262"/>
    </location>
</feature>
<feature type="compositionally biased region" description="Basic and acidic residues" evidence="5">
    <location>
        <begin position="286"/>
        <end position="298"/>
    </location>
</feature>
<feature type="region of interest" description="Disordered" evidence="5">
    <location>
        <begin position="286"/>
        <end position="338"/>
    </location>
</feature>
<evidence type="ECO:0000313" key="8">
    <source>
        <dbReference type="Proteomes" id="UP000245768"/>
    </source>
</evidence>
<dbReference type="AlphaFoldDB" id="A0A316YWZ8"/>
<dbReference type="OrthoDB" id="266334at2759"/>
<keyword evidence="4" id="KW-0472">Membrane</keyword>
<accession>A0A316YWZ8</accession>
<feature type="domain" description="SUN" evidence="6">
    <location>
        <begin position="400"/>
        <end position="574"/>
    </location>
</feature>
<feature type="compositionally biased region" description="Basic and acidic residues" evidence="5">
    <location>
        <begin position="1004"/>
        <end position="1019"/>
    </location>
</feature>
<proteinExistence type="predicted"/>
<dbReference type="Proteomes" id="UP000245768">
    <property type="component" value="Unassembled WGS sequence"/>
</dbReference>
<feature type="compositionally biased region" description="Polar residues" evidence="5">
    <location>
        <begin position="354"/>
        <end position="371"/>
    </location>
</feature>
<feature type="compositionally biased region" description="Basic residues" evidence="5">
    <location>
        <begin position="1020"/>
        <end position="1036"/>
    </location>
</feature>
<feature type="compositionally biased region" description="Basic residues" evidence="5">
    <location>
        <begin position="1219"/>
        <end position="1236"/>
    </location>
</feature>
<evidence type="ECO:0000256" key="3">
    <source>
        <dbReference type="ARBA" id="ARBA00022989"/>
    </source>
</evidence>
<evidence type="ECO:0000256" key="1">
    <source>
        <dbReference type="ARBA" id="ARBA00004308"/>
    </source>
</evidence>
<name>A0A316YWZ8_9BASI</name>
<dbReference type="InParanoid" id="A0A316YWZ8"/>
<feature type="compositionally biased region" description="Acidic residues" evidence="5">
    <location>
        <begin position="599"/>
        <end position="609"/>
    </location>
</feature>
<feature type="region of interest" description="Disordered" evidence="5">
    <location>
        <begin position="189"/>
        <end position="254"/>
    </location>
</feature>
<keyword evidence="3" id="KW-1133">Transmembrane helix</keyword>
<dbReference type="InterPro" id="IPR045120">
    <property type="entry name" value="Suco/Slp1-like"/>
</dbReference>
<protein>
    <recommendedName>
        <fullName evidence="6">SUN domain-containing protein</fullName>
    </recommendedName>
</protein>
<dbReference type="GeneID" id="37041016"/>
<evidence type="ECO:0000259" key="6">
    <source>
        <dbReference type="PROSITE" id="PS51469"/>
    </source>
</evidence>
<feature type="region of interest" description="Disordered" evidence="5">
    <location>
        <begin position="1139"/>
        <end position="1269"/>
    </location>
</feature>
<dbReference type="PROSITE" id="PS51469">
    <property type="entry name" value="SUN"/>
    <property type="match status" value="1"/>
</dbReference>
<keyword evidence="8" id="KW-1185">Reference proteome</keyword>
<organism evidence="7 8">
    <name type="scientific">Acaromyces ingoldii</name>
    <dbReference type="NCBI Taxonomy" id="215250"/>
    <lineage>
        <taxon>Eukaryota</taxon>
        <taxon>Fungi</taxon>
        <taxon>Dikarya</taxon>
        <taxon>Basidiomycota</taxon>
        <taxon>Ustilaginomycotina</taxon>
        <taxon>Exobasidiomycetes</taxon>
        <taxon>Exobasidiales</taxon>
        <taxon>Cryptobasidiaceae</taxon>
        <taxon>Acaromyces</taxon>
    </lineage>
</organism>
<evidence type="ECO:0000313" key="7">
    <source>
        <dbReference type="EMBL" id="PWN93691.1"/>
    </source>
</evidence>
<feature type="region of interest" description="Disordered" evidence="5">
    <location>
        <begin position="354"/>
        <end position="374"/>
    </location>
</feature>
<dbReference type="InterPro" id="IPR012919">
    <property type="entry name" value="SUN_dom"/>
</dbReference>
<feature type="compositionally biased region" description="Polar residues" evidence="5">
    <location>
        <begin position="986"/>
        <end position="997"/>
    </location>
</feature>
<dbReference type="EMBL" id="KZ819634">
    <property type="protein sequence ID" value="PWN93691.1"/>
    <property type="molecule type" value="Genomic_DNA"/>
</dbReference>
<feature type="compositionally biased region" description="Polar residues" evidence="5">
    <location>
        <begin position="684"/>
        <end position="715"/>
    </location>
</feature>
<dbReference type="GO" id="GO:0005737">
    <property type="term" value="C:cytoplasm"/>
    <property type="evidence" value="ECO:0007669"/>
    <property type="project" value="TreeGrafter"/>
</dbReference>